<dbReference type="EMBL" id="OBKZ01000018">
    <property type="protein sequence ID" value="SOB52966.1"/>
    <property type="molecule type" value="Genomic_DNA"/>
</dbReference>
<dbReference type="AlphaFoldDB" id="A0AAX2H7W1"/>
<name>A0AAX2H7W1_9PSED</name>
<organism evidence="1 2">
    <name type="scientific">Pseudomonas lundensis</name>
    <dbReference type="NCBI Taxonomy" id="86185"/>
    <lineage>
        <taxon>Bacteria</taxon>
        <taxon>Pseudomonadati</taxon>
        <taxon>Pseudomonadota</taxon>
        <taxon>Gammaproteobacteria</taxon>
        <taxon>Pseudomonadales</taxon>
        <taxon>Pseudomonadaceae</taxon>
        <taxon>Pseudomonas</taxon>
    </lineage>
</organism>
<gene>
    <name evidence="1" type="ORF">PLUA15_250009</name>
</gene>
<sequence>MAPVPKRLMLMTLSSTRTGDESAQGLGVCHTRAGVELAVEGDEDPGEPGQDEGHADHIQQKRTFHVQYSTARAPICSDDWQIFSGAQSISR</sequence>
<evidence type="ECO:0000313" key="2">
    <source>
        <dbReference type="Proteomes" id="UP000219564"/>
    </source>
</evidence>
<evidence type="ECO:0000313" key="1">
    <source>
        <dbReference type="EMBL" id="SOB52966.1"/>
    </source>
</evidence>
<protein>
    <submittedName>
        <fullName evidence="1">Uncharacterized protein</fullName>
    </submittedName>
</protein>
<comment type="caution">
    <text evidence="1">The sequence shown here is derived from an EMBL/GenBank/DDBJ whole genome shotgun (WGS) entry which is preliminary data.</text>
</comment>
<accession>A0AAX2H7W1</accession>
<reference evidence="1 2" key="1">
    <citation type="submission" date="2017-08" db="EMBL/GenBank/DDBJ databases">
        <authorList>
            <person name="Chaillou S."/>
        </authorList>
    </citation>
    <scope>NUCLEOTIDE SEQUENCE [LARGE SCALE GENOMIC DNA]</scope>
    <source>
        <strain evidence="1 2">MFPA15A1205</strain>
    </source>
</reference>
<dbReference type="Proteomes" id="UP000219564">
    <property type="component" value="Unassembled WGS sequence"/>
</dbReference>
<proteinExistence type="predicted"/>